<reference evidence="1" key="1">
    <citation type="submission" date="2022-09" db="EMBL/GenBank/DDBJ databases">
        <title>Actin cytoskeleton and complex cell architecture in an #Asgard archaeon.</title>
        <authorList>
            <person name="Ponce Toledo R.I."/>
            <person name="Schleper C."/>
            <person name="Rodrigues Oliveira T."/>
            <person name="Wollweber F."/>
            <person name="Xu J."/>
            <person name="Rittmann S."/>
            <person name="Klingl A."/>
            <person name="Pilhofer M."/>
        </authorList>
    </citation>
    <scope>NUCLEOTIDE SEQUENCE</scope>
    <source>
        <strain evidence="1">B-35</strain>
    </source>
</reference>
<dbReference type="Proteomes" id="UP001208689">
    <property type="component" value="Chromosome"/>
</dbReference>
<evidence type="ECO:0000313" key="1">
    <source>
        <dbReference type="EMBL" id="UYP44747.1"/>
    </source>
</evidence>
<proteinExistence type="predicted"/>
<sequence length="73" mass="8723">MTSQKNKFRSDGTDGIRRAVIKFYRNHVYGAYNDILEWTQENKIQILDLLQQEFQDCDSKTIESIMDSYYSDF</sequence>
<keyword evidence="2" id="KW-1185">Reference proteome</keyword>
<organism evidence="1 2">
    <name type="scientific">Candidatus Lokiarchaeum ossiferum</name>
    <dbReference type="NCBI Taxonomy" id="2951803"/>
    <lineage>
        <taxon>Archaea</taxon>
        <taxon>Promethearchaeati</taxon>
        <taxon>Promethearchaeota</taxon>
        <taxon>Promethearchaeia</taxon>
        <taxon>Promethearchaeales</taxon>
        <taxon>Promethearchaeaceae</taxon>
        <taxon>Candidatus Lokiarchaeum</taxon>
    </lineage>
</organism>
<gene>
    <name evidence="1" type="ORF">NEF87_001032</name>
</gene>
<accession>A0ABY6HML8</accession>
<dbReference type="EMBL" id="CP104013">
    <property type="protein sequence ID" value="UYP44747.1"/>
    <property type="molecule type" value="Genomic_DNA"/>
</dbReference>
<name>A0ABY6HML8_9ARCH</name>
<protein>
    <submittedName>
        <fullName evidence="1">Uncharacterized protein</fullName>
    </submittedName>
</protein>
<evidence type="ECO:0000313" key="2">
    <source>
        <dbReference type="Proteomes" id="UP001208689"/>
    </source>
</evidence>